<accession>A0ABD2NCV0</accession>
<dbReference type="Pfam" id="PF14945">
    <property type="entry name" value="LLC1"/>
    <property type="match status" value="1"/>
</dbReference>
<sequence length="123" mass="14552">MGYNNLRSTIRKEQLCNEDKAKKNWERKWGAYLDQRKFIKEELNRIGMTEEEFYKRISVKKPQPKYDKIGWEIRASEGVPKTSSGMVGWRSTLDYTLERVGPLFVSPLYTMPKEPKQNYIILG</sequence>
<dbReference type="AlphaFoldDB" id="A0ABD2NCV0"/>
<name>A0ABD2NCV0_9CUCU</name>
<evidence type="ECO:0000313" key="2">
    <source>
        <dbReference type="Proteomes" id="UP001516400"/>
    </source>
</evidence>
<organism evidence="1 2">
    <name type="scientific">Cryptolaemus montrouzieri</name>
    <dbReference type="NCBI Taxonomy" id="559131"/>
    <lineage>
        <taxon>Eukaryota</taxon>
        <taxon>Metazoa</taxon>
        <taxon>Ecdysozoa</taxon>
        <taxon>Arthropoda</taxon>
        <taxon>Hexapoda</taxon>
        <taxon>Insecta</taxon>
        <taxon>Pterygota</taxon>
        <taxon>Neoptera</taxon>
        <taxon>Endopterygota</taxon>
        <taxon>Coleoptera</taxon>
        <taxon>Polyphaga</taxon>
        <taxon>Cucujiformia</taxon>
        <taxon>Coccinelloidea</taxon>
        <taxon>Coccinellidae</taxon>
        <taxon>Scymninae</taxon>
        <taxon>Scymnini</taxon>
        <taxon>Cryptolaemus</taxon>
    </lineage>
</organism>
<dbReference type="InterPro" id="IPR020339">
    <property type="entry name" value="C20orf85-like"/>
</dbReference>
<dbReference type="EMBL" id="JABFTP020000083">
    <property type="protein sequence ID" value="KAL3276041.1"/>
    <property type="molecule type" value="Genomic_DNA"/>
</dbReference>
<protein>
    <submittedName>
        <fullName evidence="1">Uncharacterized protein</fullName>
    </submittedName>
</protein>
<reference evidence="1 2" key="1">
    <citation type="journal article" date="2021" name="BMC Biol.">
        <title>Horizontally acquired antibacterial genes associated with adaptive radiation of ladybird beetles.</title>
        <authorList>
            <person name="Li H.S."/>
            <person name="Tang X.F."/>
            <person name="Huang Y.H."/>
            <person name="Xu Z.Y."/>
            <person name="Chen M.L."/>
            <person name="Du X.Y."/>
            <person name="Qiu B.Y."/>
            <person name="Chen P.T."/>
            <person name="Zhang W."/>
            <person name="Slipinski A."/>
            <person name="Escalona H.E."/>
            <person name="Waterhouse R.M."/>
            <person name="Zwick A."/>
            <person name="Pang H."/>
        </authorList>
    </citation>
    <scope>NUCLEOTIDE SEQUENCE [LARGE SCALE GENOMIC DNA]</scope>
    <source>
        <strain evidence="1">SYSU2018</strain>
    </source>
</reference>
<dbReference type="Proteomes" id="UP001516400">
    <property type="component" value="Unassembled WGS sequence"/>
</dbReference>
<proteinExistence type="predicted"/>
<keyword evidence="2" id="KW-1185">Reference proteome</keyword>
<evidence type="ECO:0000313" key="1">
    <source>
        <dbReference type="EMBL" id="KAL3276041.1"/>
    </source>
</evidence>
<gene>
    <name evidence="1" type="ORF">HHI36_020770</name>
</gene>
<comment type="caution">
    <text evidence="1">The sequence shown here is derived from an EMBL/GenBank/DDBJ whole genome shotgun (WGS) entry which is preliminary data.</text>
</comment>